<evidence type="ECO:0000256" key="1">
    <source>
        <dbReference type="SAM" id="MobiDB-lite"/>
    </source>
</evidence>
<proteinExistence type="predicted"/>
<dbReference type="Proteomes" id="UP001444661">
    <property type="component" value="Unassembled WGS sequence"/>
</dbReference>
<evidence type="ECO:0000313" key="4">
    <source>
        <dbReference type="Proteomes" id="UP001444661"/>
    </source>
</evidence>
<reference evidence="3 4" key="1">
    <citation type="submission" date="2023-01" db="EMBL/GenBank/DDBJ databases">
        <title>Analysis of 21 Apiospora genomes using comparative genomics revels a genus with tremendous synthesis potential of carbohydrate active enzymes and secondary metabolites.</title>
        <authorList>
            <person name="Sorensen T."/>
        </authorList>
    </citation>
    <scope>NUCLEOTIDE SEQUENCE [LARGE SCALE GENOMIC DNA]</scope>
    <source>
        <strain evidence="3 4">CBS 33761</strain>
    </source>
</reference>
<feature type="signal peptide" evidence="2">
    <location>
        <begin position="1"/>
        <end position="20"/>
    </location>
</feature>
<keyword evidence="2" id="KW-0732">Signal</keyword>
<dbReference type="EMBL" id="JAQQWK010000001">
    <property type="protein sequence ID" value="KAK8055991.1"/>
    <property type="molecule type" value="Genomic_DNA"/>
</dbReference>
<comment type="caution">
    <text evidence="3">The sequence shown here is derived from an EMBL/GenBank/DDBJ whole genome shotgun (WGS) entry which is preliminary data.</text>
</comment>
<sequence>MQNILAVILLAIAALEGVIAAPLADAAALDVRANEVPQDTPVFDGAADIYERDLADDDEKQNHSVGGGAPAP</sequence>
<feature type="chain" id="PRO_5047521862" evidence="2">
    <location>
        <begin position="21"/>
        <end position="72"/>
    </location>
</feature>
<evidence type="ECO:0000256" key="2">
    <source>
        <dbReference type="SAM" id="SignalP"/>
    </source>
</evidence>
<organism evidence="3 4">
    <name type="scientific">Apiospora rasikravindrae</name>
    <dbReference type="NCBI Taxonomy" id="990691"/>
    <lineage>
        <taxon>Eukaryota</taxon>
        <taxon>Fungi</taxon>
        <taxon>Dikarya</taxon>
        <taxon>Ascomycota</taxon>
        <taxon>Pezizomycotina</taxon>
        <taxon>Sordariomycetes</taxon>
        <taxon>Xylariomycetidae</taxon>
        <taxon>Amphisphaeriales</taxon>
        <taxon>Apiosporaceae</taxon>
        <taxon>Apiospora</taxon>
    </lineage>
</organism>
<protein>
    <submittedName>
        <fullName evidence="3">Uncharacterized protein</fullName>
    </submittedName>
</protein>
<evidence type="ECO:0000313" key="3">
    <source>
        <dbReference type="EMBL" id="KAK8055991.1"/>
    </source>
</evidence>
<accession>A0ABR1UAR7</accession>
<keyword evidence="4" id="KW-1185">Reference proteome</keyword>
<feature type="region of interest" description="Disordered" evidence="1">
    <location>
        <begin position="53"/>
        <end position="72"/>
    </location>
</feature>
<name>A0ABR1UAR7_9PEZI</name>
<gene>
    <name evidence="3" type="ORF">PG993_001218</name>
</gene>